<evidence type="ECO:0000256" key="3">
    <source>
        <dbReference type="SAM" id="MobiDB-lite"/>
    </source>
</evidence>
<dbReference type="GO" id="GO:0003729">
    <property type="term" value="F:mRNA binding"/>
    <property type="evidence" value="ECO:0007669"/>
    <property type="project" value="InterPro"/>
</dbReference>
<dbReference type="AlphaFoldDB" id="A0AAE0TJN0"/>
<feature type="compositionally biased region" description="Basic and acidic residues" evidence="3">
    <location>
        <begin position="296"/>
        <end position="325"/>
    </location>
</feature>
<proteinExistence type="inferred from homology"/>
<dbReference type="Gene3D" id="3.30.70.330">
    <property type="match status" value="1"/>
</dbReference>
<feature type="compositionally biased region" description="Basic and acidic residues" evidence="3">
    <location>
        <begin position="493"/>
        <end position="505"/>
    </location>
</feature>
<comment type="caution">
    <text evidence="4">The sequence shown here is derived from an EMBL/GenBank/DDBJ whole genome shotgun (WGS) entry which is preliminary data.</text>
</comment>
<reference evidence="4" key="3">
    <citation type="submission" date="2023-05" db="EMBL/GenBank/DDBJ databases">
        <authorList>
            <person name="Smith C.H."/>
        </authorList>
    </citation>
    <scope>NUCLEOTIDE SEQUENCE</scope>
    <source>
        <strain evidence="4">CHS0354</strain>
        <tissue evidence="4">Mantle</tissue>
    </source>
</reference>
<feature type="compositionally biased region" description="Basic and acidic residues" evidence="3">
    <location>
        <begin position="637"/>
        <end position="680"/>
    </location>
</feature>
<dbReference type="Pfam" id="PF10309">
    <property type="entry name" value="NCBP3"/>
    <property type="match status" value="1"/>
</dbReference>
<gene>
    <name evidence="4" type="ORF">CHS0354_034377</name>
</gene>
<protein>
    <recommendedName>
        <fullName evidence="2">Nuclear cap-binding protein subunit 3</fullName>
    </recommendedName>
</protein>
<name>A0AAE0TJN0_9BIVA</name>
<feature type="region of interest" description="Disordered" evidence="3">
    <location>
        <begin position="559"/>
        <end position="584"/>
    </location>
</feature>
<feature type="compositionally biased region" description="Basic and acidic residues" evidence="3">
    <location>
        <begin position="243"/>
        <end position="279"/>
    </location>
</feature>
<dbReference type="InterPro" id="IPR019416">
    <property type="entry name" value="NCBP3"/>
</dbReference>
<evidence type="ECO:0000256" key="1">
    <source>
        <dbReference type="ARBA" id="ARBA00006069"/>
    </source>
</evidence>
<feature type="compositionally biased region" description="Acidic residues" evidence="3">
    <location>
        <begin position="280"/>
        <end position="295"/>
    </location>
</feature>
<reference evidence="4" key="1">
    <citation type="journal article" date="2021" name="Genome Biol. Evol.">
        <title>A High-Quality Reference Genome for a Parasitic Bivalve with Doubly Uniparental Inheritance (Bivalvia: Unionida).</title>
        <authorList>
            <person name="Smith C.H."/>
        </authorList>
    </citation>
    <scope>NUCLEOTIDE SEQUENCE</scope>
    <source>
        <strain evidence="4">CHS0354</strain>
    </source>
</reference>
<reference evidence="4" key="2">
    <citation type="journal article" date="2021" name="Genome Biol. Evol.">
        <title>Developing a high-quality reference genome for a parasitic bivalve with doubly uniparental inheritance (Bivalvia: Unionida).</title>
        <authorList>
            <person name="Smith C.H."/>
        </authorList>
    </citation>
    <scope>NUCLEOTIDE SEQUENCE</scope>
    <source>
        <strain evidence="4">CHS0354</strain>
        <tissue evidence="4">Mantle</tissue>
    </source>
</reference>
<accession>A0AAE0TJN0</accession>
<feature type="region of interest" description="Disordered" evidence="3">
    <location>
        <begin position="17"/>
        <end position="66"/>
    </location>
</feature>
<feature type="region of interest" description="Disordered" evidence="3">
    <location>
        <begin position="228"/>
        <end position="372"/>
    </location>
</feature>
<feature type="compositionally biased region" description="Polar residues" evidence="3">
    <location>
        <begin position="564"/>
        <end position="573"/>
    </location>
</feature>
<feature type="compositionally biased region" description="Basic and acidic residues" evidence="3">
    <location>
        <begin position="343"/>
        <end position="357"/>
    </location>
</feature>
<feature type="region of interest" description="Disordered" evidence="3">
    <location>
        <begin position="597"/>
        <end position="696"/>
    </location>
</feature>
<dbReference type="Proteomes" id="UP001195483">
    <property type="component" value="Unassembled WGS sequence"/>
</dbReference>
<evidence type="ECO:0000256" key="2">
    <source>
        <dbReference type="ARBA" id="ARBA00019876"/>
    </source>
</evidence>
<keyword evidence="5" id="KW-1185">Reference proteome</keyword>
<evidence type="ECO:0000313" key="5">
    <source>
        <dbReference type="Proteomes" id="UP001195483"/>
    </source>
</evidence>
<dbReference type="PANTHER" id="PTHR16291:SF0">
    <property type="entry name" value="NUCLEAR CAP-BINDING PROTEIN SUBUNIT 3"/>
    <property type="match status" value="1"/>
</dbReference>
<dbReference type="GO" id="GO:0000340">
    <property type="term" value="F:RNA 7-methylguanosine cap binding"/>
    <property type="evidence" value="ECO:0007669"/>
    <property type="project" value="InterPro"/>
</dbReference>
<comment type="similarity">
    <text evidence="1">Belongs to the NCBP3 family.</text>
</comment>
<organism evidence="4 5">
    <name type="scientific">Potamilus streckersoni</name>
    <dbReference type="NCBI Taxonomy" id="2493646"/>
    <lineage>
        <taxon>Eukaryota</taxon>
        <taxon>Metazoa</taxon>
        <taxon>Spiralia</taxon>
        <taxon>Lophotrochozoa</taxon>
        <taxon>Mollusca</taxon>
        <taxon>Bivalvia</taxon>
        <taxon>Autobranchia</taxon>
        <taxon>Heteroconchia</taxon>
        <taxon>Palaeoheterodonta</taxon>
        <taxon>Unionida</taxon>
        <taxon>Unionoidea</taxon>
        <taxon>Unionidae</taxon>
        <taxon>Ambleminae</taxon>
        <taxon>Lampsilini</taxon>
        <taxon>Potamilus</taxon>
    </lineage>
</organism>
<feature type="compositionally biased region" description="Acidic residues" evidence="3">
    <location>
        <begin position="326"/>
        <end position="342"/>
    </location>
</feature>
<sequence>MADKSKTKLPNLKICIDNADSDDSVSSESSEDDKLSLDDDEEIDELQESVTEEKEEDEETSLHVSSDTKTDIEFNVLLGPKSKKRTEILPFLKTYENKAGSFVTGIDLTNEEELKKKEERAKRFGIEISQENEANILDLYKSLGIREEDLSRKDERGIRLEAIHFRGVDDMNTKDIFAYFKEFGPAGVEWIDDSSCNVVWLDKVTAARAMMKLSRSYDVLMQQLEGKEMEQKGAEGSDSMETNENKEKNDKRKENKSETHKLGDQDKKKWDAGSLRDGEEPMEEGSDDDDSLDLTEDTRKTVVKDKSSKAEKESKVADKEAKSDREEGEITDDSDSEDEEDQRSDQGQKENRGEGKSQRRKKKIPWPPGKWRLGITTSKARYLFMRFATKADTKLPGAEKRSRYYQKYGNPNYGGIKGLISTSSRKRKYNATRIHDDVEESVEKAQRKIVSYAGVDMFTDVINKDDDVRNVEHADSAWGVGPNKPVSDQPKFIFEKSPEEEKPRFILEQSEQGPKQTKDVSEDSDESEVDEEELERLLGPPIKKRTMRMYADDVEEEIKKKKTLQQGDLTITTDTKRGSSPVRIKDARELIKGLQVKPKETDIKSRLQLKTRVSPLVWDDENSRSSNESERDDGDDDHTSSPDTRHVKSRVSLDRSPDSRLYRTIKNKETDLRSKLDTRKKTGSSKFQNMKIEVFD</sequence>
<feature type="compositionally biased region" description="Acidic residues" evidence="3">
    <location>
        <begin position="522"/>
        <end position="534"/>
    </location>
</feature>
<dbReference type="InterPro" id="IPR012677">
    <property type="entry name" value="Nucleotide-bd_a/b_plait_sf"/>
</dbReference>
<feature type="region of interest" description="Disordered" evidence="3">
    <location>
        <begin position="473"/>
        <end position="542"/>
    </location>
</feature>
<feature type="compositionally biased region" description="Acidic residues" evidence="3">
    <location>
        <begin position="38"/>
        <end position="47"/>
    </location>
</feature>
<dbReference type="EMBL" id="JAEAOA010002016">
    <property type="protein sequence ID" value="KAK3611707.1"/>
    <property type="molecule type" value="Genomic_DNA"/>
</dbReference>
<evidence type="ECO:0000313" key="4">
    <source>
        <dbReference type="EMBL" id="KAK3611707.1"/>
    </source>
</evidence>
<dbReference type="GO" id="GO:0005634">
    <property type="term" value="C:nucleus"/>
    <property type="evidence" value="ECO:0007669"/>
    <property type="project" value="TreeGrafter"/>
</dbReference>
<dbReference type="PANTHER" id="PTHR16291">
    <property type="entry name" value="NUCLEAR CAP-BINDING PROTEIN SUBUNIT 3"/>
    <property type="match status" value="1"/>
</dbReference>
<feature type="compositionally biased region" description="Acidic residues" evidence="3">
    <location>
        <begin position="19"/>
        <end position="31"/>
    </location>
</feature>